<dbReference type="EMBL" id="JAGZCC010000040">
    <property type="protein sequence ID" value="MBS5588599.1"/>
    <property type="molecule type" value="Genomic_DNA"/>
</dbReference>
<feature type="transmembrane region" description="Helical" evidence="1">
    <location>
        <begin position="49"/>
        <end position="74"/>
    </location>
</feature>
<evidence type="ECO:0000313" key="3">
    <source>
        <dbReference type="Proteomes" id="UP000751224"/>
    </source>
</evidence>
<protein>
    <submittedName>
        <fullName evidence="2">Uncharacterized protein</fullName>
    </submittedName>
</protein>
<reference evidence="2" key="1">
    <citation type="submission" date="2021-02" db="EMBL/GenBank/DDBJ databases">
        <title>Infant gut strain persistence is associated with maternal origin, phylogeny, and functional potential including surface adhesion and iron acquisition.</title>
        <authorList>
            <person name="Lou Y.C."/>
        </authorList>
    </citation>
    <scope>NUCLEOTIDE SEQUENCE</scope>
    <source>
        <strain evidence="2">L3_108_000G1_dasL3_108_000G1_metabat.metabat.11</strain>
    </source>
</reference>
<dbReference type="RefSeq" id="WP_004610767.1">
    <property type="nucleotide sequence ID" value="NZ_CABKNM010000001.1"/>
</dbReference>
<evidence type="ECO:0000256" key="1">
    <source>
        <dbReference type="SAM" id="Phobius"/>
    </source>
</evidence>
<accession>A0A943EI74</accession>
<comment type="caution">
    <text evidence="2">The sequence shown here is derived from an EMBL/GenBank/DDBJ whole genome shotgun (WGS) entry which is preliminary data.</text>
</comment>
<dbReference type="Proteomes" id="UP000751224">
    <property type="component" value="Unassembled WGS sequence"/>
</dbReference>
<evidence type="ECO:0000313" key="2">
    <source>
        <dbReference type="EMBL" id="MBS5588599.1"/>
    </source>
</evidence>
<proteinExistence type="predicted"/>
<gene>
    <name evidence="2" type="ORF">KHX14_07250</name>
</gene>
<dbReference type="AlphaFoldDB" id="A0A943EI74"/>
<keyword evidence="1" id="KW-0812">Transmembrane</keyword>
<keyword evidence="1" id="KW-0472">Membrane</keyword>
<feature type="transmembrane region" description="Helical" evidence="1">
    <location>
        <begin position="7"/>
        <end position="29"/>
    </location>
</feature>
<name>A0A943EI74_9FIRM</name>
<keyword evidence="1" id="KW-1133">Transmembrane helix</keyword>
<organism evidence="2 3">
    <name type="scientific">Thomasclavelia spiroformis</name>
    <dbReference type="NCBI Taxonomy" id="29348"/>
    <lineage>
        <taxon>Bacteria</taxon>
        <taxon>Bacillati</taxon>
        <taxon>Bacillota</taxon>
        <taxon>Erysipelotrichia</taxon>
        <taxon>Erysipelotrichales</taxon>
        <taxon>Coprobacillaceae</taxon>
        <taxon>Thomasclavelia</taxon>
    </lineage>
</organism>
<sequence length="79" mass="8626">MKKKSAILFYVLSVLFLIITIFVTAYGWINLASSAQQAGVSLLEQWVVVAQTLLATSGGFLAFTFIFLGIGLILNKLDK</sequence>
<dbReference type="GeneID" id="94016330"/>